<organism evidence="2 3">
    <name type="scientific">Peronospora effusa</name>
    <dbReference type="NCBI Taxonomy" id="542832"/>
    <lineage>
        <taxon>Eukaryota</taxon>
        <taxon>Sar</taxon>
        <taxon>Stramenopiles</taxon>
        <taxon>Oomycota</taxon>
        <taxon>Peronosporomycetes</taxon>
        <taxon>Peronosporales</taxon>
        <taxon>Peronosporaceae</taxon>
        <taxon>Peronospora</taxon>
    </lineage>
</organism>
<evidence type="ECO:0008006" key="4">
    <source>
        <dbReference type="Google" id="ProtNLM"/>
    </source>
</evidence>
<accession>A0A3M6VUY3</accession>
<reference evidence="2 3" key="1">
    <citation type="submission" date="2018-06" db="EMBL/GenBank/DDBJ databases">
        <title>Comparative genomics of downy mildews reveals potential adaptations to biotrophy.</title>
        <authorList>
            <person name="Fletcher K."/>
            <person name="Klosterman S.J."/>
            <person name="Derevnina L."/>
            <person name="Martin F."/>
            <person name="Koike S."/>
            <person name="Reyes Chin-Wo S."/>
            <person name="Mou B."/>
            <person name="Michelmore R."/>
        </authorList>
    </citation>
    <scope>NUCLEOTIDE SEQUENCE [LARGE SCALE GENOMIC DNA]</scope>
    <source>
        <strain evidence="2 3">R14</strain>
    </source>
</reference>
<feature type="transmembrane region" description="Helical" evidence="1">
    <location>
        <begin position="38"/>
        <end position="61"/>
    </location>
</feature>
<keyword evidence="1" id="KW-0812">Transmembrane</keyword>
<comment type="caution">
    <text evidence="2">The sequence shown here is derived from an EMBL/GenBank/DDBJ whole genome shotgun (WGS) entry which is preliminary data.</text>
</comment>
<dbReference type="AlphaFoldDB" id="A0A3M6VUY3"/>
<evidence type="ECO:0000313" key="3">
    <source>
        <dbReference type="Proteomes" id="UP000282087"/>
    </source>
</evidence>
<keyword evidence="1" id="KW-0472">Membrane</keyword>
<evidence type="ECO:0000313" key="2">
    <source>
        <dbReference type="EMBL" id="RMX68280.1"/>
    </source>
</evidence>
<proteinExistence type="predicted"/>
<dbReference type="Proteomes" id="UP000282087">
    <property type="component" value="Unassembled WGS sequence"/>
</dbReference>
<name>A0A3M6VUY3_9STRA</name>
<keyword evidence="1" id="KW-1133">Transmembrane helix</keyword>
<dbReference type="EMBL" id="QLLG01000084">
    <property type="protein sequence ID" value="RMX68280.1"/>
    <property type="molecule type" value="Genomic_DNA"/>
</dbReference>
<sequence>MLQRQDKLTVRIDCHVGKQRKKTYRKTLSKNITKVNDAMFAGQLIFVVSNGLPYFAVLVVMDDYSRYVKTYLLRSKTEGEVNQHVDNYIK</sequence>
<gene>
    <name evidence="2" type="ORF">DD238_008062</name>
</gene>
<evidence type="ECO:0000256" key="1">
    <source>
        <dbReference type="SAM" id="Phobius"/>
    </source>
</evidence>
<protein>
    <recommendedName>
        <fullName evidence="4">Integrase catalytic domain-containing protein</fullName>
    </recommendedName>
</protein>
<keyword evidence="3" id="KW-1185">Reference proteome</keyword>
<dbReference type="VEuPathDB" id="FungiDB:DD237_008155"/>